<comment type="caution">
    <text evidence="3">The sequence shown here is derived from an EMBL/GenBank/DDBJ whole genome shotgun (WGS) entry which is preliminary data.</text>
</comment>
<dbReference type="PANTHER" id="PTHR10039:SF15">
    <property type="entry name" value="NACHT DOMAIN-CONTAINING PROTEIN"/>
    <property type="match status" value="1"/>
</dbReference>
<dbReference type="Gene3D" id="3.40.50.1580">
    <property type="entry name" value="Nucleoside phosphorylase domain"/>
    <property type="match status" value="1"/>
</dbReference>
<sequence length="472" mass="53980">METQHDLGRSRIPDYLEELGYKFPGLASRYLRSSSLDDTLFRADYHHVSERPFYAGHDEDEEDDDEAESCRFCDRTKIIKRKTREMRVHYGLIASGSQVIKDATFRDEINSHLGGNVRCFEMEAAGLMNNFPCLVIRGICDYADSYKNKDWQEHAAIVAAAFAKDLLQYVQPSDIERGCPVKDMLKDVHYNTSAMRQDLDQIKVGQDKTEDTLILDWLTTIDHGPRQSDHFRERQPGTGSWIFETEEYKSWLATSGQTLFCPGIPGAGKTVLTSLIVNDLISNFRGDSSTGIAYIYCSSKQQHEQTSDRLLTSLLKQLASNQPALPTRIKNLYTEHFRARTRPDLNRIVEELQLMVATLSKVFILIDGLDECQASERNHLLLQLSRLQIQHQINLLATSRPIPTIMREMATHFETITSLEILANTRDITEYLEGHMKKLPSFVRQDRNLQENIIRVISESVDGMPVCEPETK</sequence>
<keyword evidence="4" id="KW-1185">Reference proteome</keyword>
<evidence type="ECO:0000259" key="2">
    <source>
        <dbReference type="Pfam" id="PF24883"/>
    </source>
</evidence>
<organism evidence="3 4">
    <name type="scientific">Fusarium torreyae</name>
    <dbReference type="NCBI Taxonomy" id="1237075"/>
    <lineage>
        <taxon>Eukaryota</taxon>
        <taxon>Fungi</taxon>
        <taxon>Dikarya</taxon>
        <taxon>Ascomycota</taxon>
        <taxon>Pezizomycotina</taxon>
        <taxon>Sordariomycetes</taxon>
        <taxon>Hypocreomycetidae</taxon>
        <taxon>Hypocreales</taxon>
        <taxon>Nectriaceae</taxon>
        <taxon>Fusarium</taxon>
    </lineage>
</organism>
<dbReference type="InterPro" id="IPR035994">
    <property type="entry name" value="Nucleoside_phosphorylase_sf"/>
</dbReference>
<protein>
    <recommendedName>
        <fullName evidence="2">Nephrocystin 3-like N-terminal domain-containing protein</fullName>
    </recommendedName>
</protein>
<dbReference type="SUPFAM" id="SSF53167">
    <property type="entry name" value="Purine and uridine phosphorylases"/>
    <property type="match status" value="1"/>
</dbReference>
<dbReference type="Gene3D" id="3.40.50.300">
    <property type="entry name" value="P-loop containing nucleotide triphosphate hydrolases"/>
    <property type="match status" value="1"/>
</dbReference>
<dbReference type="EMBL" id="JAOQAZ010000024">
    <property type="protein sequence ID" value="KAJ4253429.1"/>
    <property type="molecule type" value="Genomic_DNA"/>
</dbReference>
<feature type="domain" description="Nephrocystin 3-like N-terminal" evidence="2">
    <location>
        <begin position="237"/>
        <end position="400"/>
    </location>
</feature>
<reference evidence="3" key="1">
    <citation type="submission" date="2022-09" db="EMBL/GenBank/DDBJ databases">
        <title>Fusarium specimens isolated from Avocado Roots.</title>
        <authorList>
            <person name="Stajich J."/>
            <person name="Roper C."/>
            <person name="Heimlech-Rivalta G."/>
        </authorList>
    </citation>
    <scope>NUCLEOTIDE SEQUENCE</scope>
    <source>
        <strain evidence="3">CF00136</strain>
    </source>
</reference>
<accession>A0A9W8RU97</accession>
<evidence type="ECO:0000313" key="4">
    <source>
        <dbReference type="Proteomes" id="UP001152049"/>
    </source>
</evidence>
<name>A0A9W8RU97_9HYPO</name>
<evidence type="ECO:0000313" key="3">
    <source>
        <dbReference type="EMBL" id="KAJ4253429.1"/>
    </source>
</evidence>
<dbReference type="GO" id="GO:0003824">
    <property type="term" value="F:catalytic activity"/>
    <property type="evidence" value="ECO:0007669"/>
    <property type="project" value="InterPro"/>
</dbReference>
<dbReference type="OrthoDB" id="1577640at2759"/>
<keyword evidence="1" id="KW-0677">Repeat</keyword>
<proteinExistence type="predicted"/>
<gene>
    <name evidence="3" type="ORF">NW762_010587</name>
</gene>
<dbReference type="SUPFAM" id="SSF52540">
    <property type="entry name" value="P-loop containing nucleoside triphosphate hydrolases"/>
    <property type="match status" value="1"/>
</dbReference>
<dbReference type="InterPro" id="IPR027417">
    <property type="entry name" value="P-loop_NTPase"/>
</dbReference>
<evidence type="ECO:0000256" key="1">
    <source>
        <dbReference type="ARBA" id="ARBA00022737"/>
    </source>
</evidence>
<dbReference type="PANTHER" id="PTHR10039">
    <property type="entry name" value="AMELOGENIN"/>
    <property type="match status" value="1"/>
</dbReference>
<dbReference type="GO" id="GO:0009116">
    <property type="term" value="P:nucleoside metabolic process"/>
    <property type="evidence" value="ECO:0007669"/>
    <property type="project" value="InterPro"/>
</dbReference>
<dbReference type="Proteomes" id="UP001152049">
    <property type="component" value="Unassembled WGS sequence"/>
</dbReference>
<dbReference type="Pfam" id="PF24883">
    <property type="entry name" value="NPHP3_N"/>
    <property type="match status" value="1"/>
</dbReference>
<dbReference type="InterPro" id="IPR056884">
    <property type="entry name" value="NPHP3-like_N"/>
</dbReference>
<dbReference type="AlphaFoldDB" id="A0A9W8RU97"/>